<dbReference type="KEGG" id="pfy:PFICI_07929"/>
<dbReference type="InParanoid" id="W3X2V2"/>
<accession>W3X2V2</accession>
<dbReference type="PANTHER" id="PTHR10039:SF5">
    <property type="entry name" value="NACHT DOMAIN-CONTAINING PROTEIN"/>
    <property type="match status" value="1"/>
</dbReference>
<keyword evidence="2" id="KW-1185">Reference proteome</keyword>
<reference evidence="2" key="1">
    <citation type="journal article" date="2015" name="BMC Genomics">
        <title>Genomic and transcriptomic analysis of the endophytic fungus Pestalotiopsis fici reveals its lifestyle and high potential for synthesis of natural products.</title>
        <authorList>
            <person name="Wang X."/>
            <person name="Zhang X."/>
            <person name="Liu L."/>
            <person name="Xiang M."/>
            <person name="Wang W."/>
            <person name="Sun X."/>
            <person name="Che Y."/>
            <person name="Guo L."/>
            <person name="Liu G."/>
            <person name="Guo L."/>
            <person name="Wang C."/>
            <person name="Yin W.B."/>
            <person name="Stadler M."/>
            <person name="Zhang X."/>
            <person name="Liu X."/>
        </authorList>
    </citation>
    <scope>NUCLEOTIDE SEQUENCE [LARGE SCALE GENOMIC DNA]</scope>
    <source>
        <strain evidence="2">W106-1 / CGMCC3.15140</strain>
    </source>
</reference>
<dbReference type="AlphaFoldDB" id="W3X2V2"/>
<dbReference type="SUPFAM" id="SSF48403">
    <property type="entry name" value="Ankyrin repeat"/>
    <property type="match status" value="1"/>
</dbReference>
<dbReference type="Gene3D" id="1.25.40.20">
    <property type="entry name" value="Ankyrin repeat-containing domain"/>
    <property type="match status" value="1"/>
</dbReference>
<dbReference type="Proteomes" id="UP000030651">
    <property type="component" value="Unassembled WGS sequence"/>
</dbReference>
<proteinExistence type="predicted"/>
<dbReference type="STRING" id="1229662.W3X2V2"/>
<dbReference type="EMBL" id="KI912113">
    <property type="protein sequence ID" value="ETS80400.1"/>
    <property type="molecule type" value="Genomic_DNA"/>
</dbReference>
<dbReference type="InterPro" id="IPR036770">
    <property type="entry name" value="Ankyrin_rpt-contain_sf"/>
</dbReference>
<dbReference type="InterPro" id="IPR002110">
    <property type="entry name" value="Ankyrin_rpt"/>
</dbReference>
<dbReference type="PANTHER" id="PTHR10039">
    <property type="entry name" value="AMELOGENIN"/>
    <property type="match status" value="1"/>
</dbReference>
<dbReference type="RefSeq" id="XP_007834701.1">
    <property type="nucleotide sequence ID" value="XM_007836510.1"/>
</dbReference>
<sequence length="600" mass="68580">MASYGDEIILEDEVEHQKDLESYIESNARLRGYNQAAALKIELLQKSSGIFLWVALVVHILNKEFANGRTANLRQRLREIPPDLNKLFEMLIARDSENLEEFDCCVRIILLAKRPLSPQELYFALQQKRSAMKSLTWDRLETSYDDMRRFILGCSKGLAEIVKSQSETVQFIHESVRDFIVDRSTTSGPQIRSIGVVQSHGHEMMRDLCMRQLSSLHDSVRDLQKPLGAISFQQARDDMPFLNYAIDNIFHHANCAQGEGHDQLEFIATFPYSFWIELSNLCREPWHNRSSRAHPLYLFAEHNLQHLIAVHPELQLQFKLEGERYGFPILAAAAKQNEEAFKVLLQAFSNVPIRDENVRQIMNSFEHGTNFLYQHGEALLIYLLDFDWKPALEGYFQAIQIHQTPAFTGELGFEILTSPNAQKYMDLLVAGGVDLNSRNHRGETVIFHAARKWNLEAISFLISQLHVNPDSKDQQGRTLLSHAAGAADDGAFNFLLGLRNVEPDSVDCKGISPLQYAVKAGQMNHEHDARLAIIRALLMTRNVNILRCSPSSDSAMSISRDILRHRKRYLHRIYIGKPLEQHVIDLLQKFIDEVEGQRGG</sequence>
<name>W3X2V2_PESFW</name>
<dbReference type="eggNOG" id="KOG4177">
    <property type="taxonomic scope" value="Eukaryota"/>
</dbReference>
<evidence type="ECO:0000313" key="1">
    <source>
        <dbReference type="EMBL" id="ETS80400.1"/>
    </source>
</evidence>
<organism evidence="1 2">
    <name type="scientific">Pestalotiopsis fici (strain W106-1 / CGMCC3.15140)</name>
    <dbReference type="NCBI Taxonomy" id="1229662"/>
    <lineage>
        <taxon>Eukaryota</taxon>
        <taxon>Fungi</taxon>
        <taxon>Dikarya</taxon>
        <taxon>Ascomycota</taxon>
        <taxon>Pezizomycotina</taxon>
        <taxon>Sordariomycetes</taxon>
        <taxon>Xylariomycetidae</taxon>
        <taxon>Amphisphaeriales</taxon>
        <taxon>Sporocadaceae</taxon>
        <taxon>Pestalotiopsis</taxon>
    </lineage>
</organism>
<dbReference type="OrthoDB" id="194358at2759"/>
<dbReference type="GeneID" id="19272942"/>
<dbReference type="HOGENOM" id="CLU_000288_34_14_1"/>
<evidence type="ECO:0000313" key="2">
    <source>
        <dbReference type="Proteomes" id="UP000030651"/>
    </source>
</evidence>
<protein>
    <submittedName>
        <fullName evidence="1">Uncharacterized protein</fullName>
    </submittedName>
</protein>
<gene>
    <name evidence="1" type="ORF">PFICI_07929</name>
</gene>
<dbReference type="Pfam" id="PF12796">
    <property type="entry name" value="Ank_2"/>
    <property type="match status" value="1"/>
</dbReference>